<reference evidence="2 3" key="1">
    <citation type="journal article" date="2017" name="Nat. Commun.">
        <title>Genome assembly with in vitro proximity ligation data and whole-genome triplication in lettuce.</title>
        <authorList>
            <person name="Reyes-Chin-Wo S."/>
            <person name="Wang Z."/>
            <person name="Yang X."/>
            <person name="Kozik A."/>
            <person name="Arikit S."/>
            <person name="Song C."/>
            <person name="Xia L."/>
            <person name="Froenicke L."/>
            <person name="Lavelle D.O."/>
            <person name="Truco M.J."/>
            <person name="Xia R."/>
            <person name="Zhu S."/>
            <person name="Xu C."/>
            <person name="Xu H."/>
            <person name="Xu X."/>
            <person name="Cox K."/>
            <person name="Korf I."/>
            <person name="Meyers B.C."/>
            <person name="Michelmore R.W."/>
        </authorList>
    </citation>
    <scope>NUCLEOTIDE SEQUENCE [LARGE SCALE GENOMIC DNA]</scope>
    <source>
        <strain evidence="3">cv. Salinas</strain>
        <tissue evidence="2">Seedlings</tissue>
    </source>
</reference>
<feature type="domain" description="F-box" evidence="1">
    <location>
        <begin position="2"/>
        <end position="51"/>
    </location>
</feature>
<name>A0A9R1UNL7_LACSA</name>
<dbReference type="InterPro" id="IPR001810">
    <property type="entry name" value="F-box_dom"/>
</dbReference>
<dbReference type="AlphaFoldDB" id="A0A9R1UNL7"/>
<organism evidence="2 3">
    <name type="scientific">Lactuca sativa</name>
    <name type="common">Garden lettuce</name>
    <dbReference type="NCBI Taxonomy" id="4236"/>
    <lineage>
        <taxon>Eukaryota</taxon>
        <taxon>Viridiplantae</taxon>
        <taxon>Streptophyta</taxon>
        <taxon>Embryophyta</taxon>
        <taxon>Tracheophyta</taxon>
        <taxon>Spermatophyta</taxon>
        <taxon>Magnoliopsida</taxon>
        <taxon>eudicotyledons</taxon>
        <taxon>Gunneridae</taxon>
        <taxon>Pentapetalae</taxon>
        <taxon>asterids</taxon>
        <taxon>campanulids</taxon>
        <taxon>Asterales</taxon>
        <taxon>Asteraceae</taxon>
        <taxon>Cichorioideae</taxon>
        <taxon>Cichorieae</taxon>
        <taxon>Lactucinae</taxon>
        <taxon>Lactuca</taxon>
    </lineage>
</organism>
<keyword evidence="3" id="KW-1185">Reference proteome</keyword>
<protein>
    <recommendedName>
        <fullName evidence="1">F-box domain-containing protein</fullName>
    </recommendedName>
</protein>
<accession>A0A9R1UNL7</accession>
<dbReference type="EMBL" id="NBSK02000008">
    <property type="protein sequence ID" value="KAJ0190696.1"/>
    <property type="molecule type" value="Genomic_DNA"/>
</dbReference>
<dbReference type="PROSITE" id="PS50181">
    <property type="entry name" value="FBOX"/>
    <property type="match status" value="1"/>
</dbReference>
<comment type="caution">
    <text evidence="2">The sequence shown here is derived from an EMBL/GenBank/DDBJ whole genome shotgun (WGS) entry which is preliminary data.</text>
</comment>
<dbReference type="Proteomes" id="UP000235145">
    <property type="component" value="Unassembled WGS sequence"/>
</dbReference>
<evidence type="ECO:0000313" key="3">
    <source>
        <dbReference type="Proteomes" id="UP000235145"/>
    </source>
</evidence>
<dbReference type="SUPFAM" id="SSF81383">
    <property type="entry name" value="F-box domain"/>
    <property type="match status" value="1"/>
</dbReference>
<sequence>MTTRITALPSQMIEKIVTMVGGKSPIDGFKCQLVCKLFRDSSTSDEIYQTMDTNRLRFHPYSIDMYEVLRKCRKLNNPHILFNNECERNQEALIMLNHSYINTRRSWNQRQTCYKVRIRSVRGRRSKQIQFHGLHKSCAKHPSVRSYGKALMHQYSSLFNCDICLWYACLVKFARMLEISLE</sequence>
<proteinExistence type="predicted"/>
<dbReference type="InterPro" id="IPR036047">
    <property type="entry name" value="F-box-like_dom_sf"/>
</dbReference>
<evidence type="ECO:0000259" key="1">
    <source>
        <dbReference type="PROSITE" id="PS50181"/>
    </source>
</evidence>
<gene>
    <name evidence="2" type="ORF">LSAT_V11C800425060</name>
</gene>
<evidence type="ECO:0000313" key="2">
    <source>
        <dbReference type="EMBL" id="KAJ0190696.1"/>
    </source>
</evidence>